<sequence length="259" mass="28309">MVLAAMNSDIKLAQSLVDWWQIAGVTWDFHDTPNDWLADDPLPAARSTGVPRSDMPAQPKPLLPAATVAKVAPPPVAELILPEDLAAFQQAWREGTLGLDGGDGVYLAPSGPKRPRLMVVTASPERDDRETVLSGIAGTLIDNIARAAGFAPDSIYRGSFFPRLVLDSRAAAEHVDHWRRITLHHIGLVKPEMLVVAGGETARALLGHDPSQKPPILHFLNHGGRTIKVIVMRKPGLMLHRIVQEKAMAWQSWQLLLVE</sequence>
<comment type="caution">
    <text evidence="1">The sequence shown here is derived from an EMBL/GenBank/DDBJ whole genome shotgun (WGS) entry which is preliminary data.</text>
</comment>
<evidence type="ECO:0000313" key="1">
    <source>
        <dbReference type="EMBL" id="GGB69762.1"/>
    </source>
</evidence>
<gene>
    <name evidence="1" type="ORF">GCM10010833_26260</name>
</gene>
<keyword evidence="2" id="KW-1185">Reference proteome</keyword>
<dbReference type="Proteomes" id="UP000614261">
    <property type="component" value="Unassembled WGS sequence"/>
</dbReference>
<protein>
    <recommendedName>
        <fullName evidence="3">Uracil-DNA glycosylase-like domain-containing protein</fullName>
    </recommendedName>
</protein>
<evidence type="ECO:0008006" key="3">
    <source>
        <dbReference type="Google" id="ProtNLM"/>
    </source>
</evidence>
<dbReference type="InterPro" id="IPR036895">
    <property type="entry name" value="Uracil-DNA_glycosylase-like_sf"/>
</dbReference>
<dbReference type="EMBL" id="BMGD01000004">
    <property type="protein sequence ID" value="GGB69762.1"/>
    <property type="molecule type" value="Genomic_DNA"/>
</dbReference>
<accession>A0ABQ1JJ99</accession>
<dbReference type="SUPFAM" id="SSF52141">
    <property type="entry name" value="Uracil-DNA glycosylase-like"/>
    <property type="match status" value="1"/>
</dbReference>
<organism evidence="1 2">
    <name type="scientific">Blastomonas aquatica</name>
    <dbReference type="NCBI Taxonomy" id="1510276"/>
    <lineage>
        <taxon>Bacteria</taxon>
        <taxon>Pseudomonadati</taxon>
        <taxon>Pseudomonadota</taxon>
        <taxon>Alphaproteobacteria</taxon>
        <taxon>Sphingomonadales</taxon>
        <taxon>Sphingomonadaceae</taxon>
        <taxon>Blastomonas</taxon>
    </lineage>
</organism>
<reference evidence="2" key="1">
    <citation type="journal article" date="2019" name="Int. J. Syst. Evol. Microbiol.">
        <title>The Global Catalogue of Microorganisms (GCM) 10K type strain sequencing project: providing services to taxonomists for standard genome sequencing and annotation.</title>
        <authorList>
            <consortium name="The Broad Institute Genomics Platform"/>
            <consortium name="The Broad Institute Genome Sequencing Center for Infectious Disease"/>
            <person name="Wu L."/>
            <person name="Ma J."/>
        </authorList>
    </citation>
    <scope>NUCLEOTIDE SEQUENCE [LARGE SCALE GENOMIC DNA]</scope>
    <source>
        <strain evidence="2">CGMCC 1.12851</strain>
    </source>
</reference>
<dbReference type="Gene3D" id="3.40.470.10">
    <property type="entry name" value="Uracil-DNA glycosylase-like domain"/>
    <property type="match status" value="1"/>
</dbReference>
<proteinExistence type="predicted"/>
<name>A0ABQ1JJ99_9SPHN</name>
<evidence type="ECO:0000313" key="2">
    <source>
        <dbReference type="Proteomes" id="UP000614261"/>
    </source>
</evidence>